<keyword evidence="1" id="KW-0732">Signal</keyword>
<reference evidence="2 3" key="1">
    <citation type="submission" date="2022-04" db="EMBL/GenBank/DDBJ databases">
        <authorList>
            <person name="Grouzdev D.S."/>
            <person name="Pantiukh K.S."/>
            <person name="Krutkina M.S."/>
        </authorList>
    </citation>
    <scope>NUCLEOTIDE SEQUENCE [LARGE SCALE GENOMIC DNA]</scope>
    <source>
        <strain evidence="2 3">6x-1</strain>
    </source>
</reference>
<comment type="caution">
    <text evidence="2">The sequence shown here is derived from an EMBL/GenBank/DDBJ whole genome shotgun (WGS) entry which is preliminary data.</text>
</comment>
<name>A0ABT0D9X6_9HYPH</name>
<evidence type="ECO:0000313" key="3">
    <source>
        <dbReference type="Proteomes" id="UP001203284"/>
    </source>
</evidence>
<feature type="signal peptide" evidence="1">
    <location>
        <begin position="1"/>
        <end position="26"/>
    </location>
</feature>
<accession>A0ABT0D9X6</accession>
<feature type="chain" id="PRO_5045680376" evidence="1">
    <location>
        <begin position="27"/>
        <end position="177"/>
    </location>
</feature>
<evidence type="ECO:0000313" key="2">
    <source>
        <dbReference type="EMBL" id="MCK0196761.1"/>
    </source>
</evidence>
<gene>
    <name evidence="2" type="ORF">MWN34_07520</name>
</gene>
<dbReference type="Proteomes" id="UP001203284">
    <property type="component" value="Unassembled WGS sequence"/>
</dbReference>
<organism evidence="2 3">
    <name type="scientific">Ancylobacter crimeensis</name>
    <dbReference type="NCBI Taxonomy" id="2579147"/>
    <lineage>
        <taxon>Bacteria</taxon>
        <taxon>Pseudomonadati</taxon>
        <taxon>Pseudomonadota</taxon>
        <taxon>Alphaproteobacteria</taxon>
        <taxon>Hyphomicrobiales</taxon>
        <taxon>Xanthobacteraceae</taxon>
        <taxon>Ancylobacter</taxon>
    </lineage>
</organism>
<protein>
    <submittedName>
        <fullName evidence="2">DUF992 domain-containing protein</fullName>
    </submittedName>
</protein>
<sequence length="177" mass="17797">MSRSNFVRSAVIALAAAGTLAAPALAQPLRTTIHKAPHYTAAPPVPGTAAGTLTCVGSPSNGLLIGSHRTLSCTFTDTRGVPHPYQGTISRYGLDVGFTGQNVLVWSVLAPTRALGPDSLSGNYAGVSGSVAVGVGLAGNVLFGGSNDTIALQPFSGESMTGLNLAVGVGDLRLRAL</sequence>
<proteinExistence type="predicted"/>
<dbReference type="Pfam" id="PF06186">
    <property type="entry name" value="DUF992"/>
    <property type="match status" value="1"/>
</dbReference>
<keyword evidence="3" id="KW-1185">Reference proteome</keyword>
<dbReference type="EMBL" id="JALKCH010000004">
    <property type="protein sequence ID" value="MCK0196761.1"/>
    <property type="molecule type" value="Genomic_DNA"/>
</dbReference>
<evidence type="ECO:0000256" key="1">
    <source>
        <dbReference type="SAM" id="SignalP"/>
    </source>
</evidence>
<dbReference type="RefSeq" id="WP_247028148.1">
    <property type="nucleotide sequence ID" value="NZ_JALKCH010000004.1"/>
</dbReference>
<dbReference type="InterPro" id="IPR009333">
    <property type="entry name" value="DUF992"/>
</dbReference>